<keyword evidence="5 7" id="KW-0067">ATP-binding</keyword>
<keyword evidence="2" id="KW-0813">Transport</keyword>
<evidence type="ECO:0000256" key="3">
    <source>
        <dbReference type="ARBA" id="ARBA00022458"/>
    </source>
</evidence>
<proteinExistence type="inferred from homology"/>
<dbReference type="AlphaFoldDB" id="A0AA49JKD7"/>
<keyword evidence="4" id="KW-0547">Nucleotide-binding</keyword>
<dbReference type="PANTHER" id="PTHR42711:SF5">
    <property type="entry name" value="ABC TRANSPORTER ATP-BINDING PROTEIN NATA"/>
    <property type="match status" value="1"/>
</dbReference>
<dbReference type="SUPFAM" id="SSF52540">
    <property type="entry name" value="P-loop containing nucleoside triphosphate hydrolases"/>
    <property type="match status" value="1"/>
</dbReference>
<dbReference type="PROSITE" id="PS50893">
    <property type="entry name" value="ABC_TRANSPORTER_2"/>
    <property type="match status" value="1"/>
</dbReference>
<dbReference type="InterPro" id="IPR003593">
    <property type="entry name" value="AAA+_ATPase"/>
</dbReference>
<accession>A0AA49JKD7</accession>
<reference evidence="7" key="2">
    <citation type="journal article" date="2024" name="Antonie Van Leeuwenhoek">
        <title>Roseihalotalea indica gen. nov., sp. nov., a halophilic Bacteroidetes from mesopelagic Southwest Indian Ocean with higher carbohydrate metabolic potential.</title>
        <authorList>
            <person name="Chen B."/>
            <person name="Zhang M."/>
            <person name="Lin D."/>
            <person name="Ye J."/>
            <person name="Tang K."/>
        </authorList>
    </citation>
    <scope>NUCLEOTIDE SEQUENCE</scope>
    <source>
        <strain evidence="7">TK19036</strain>
    </source>
</reference>
<evidence type="ECO:0000256" key="1">
    <source>
        <dbReference type="ARBA" id="ARBA00005417"/>
    </source>
</evidence>
<dbReference type="InterPro" id="IPR027417">
    <property type="entry name" value="P-loop_NTPase"/>
</dbReference>
<dbReference type="InterPro" id="IPR050763">
    <property type="entry name" value="ABC_transporter_ATP-binding"/>
</dbReference>
<evidence type="ECO:0000256" key="5">
    <source>
        <dbReference type="ARBA" id="ARBA00022840"/>
    </source>
</evidence>
<gene>
    <name evidence="7" type="primary">gldA</name>
    <name evidence="7" type="ORF">K4G66_16325</name>
</gene>
<comment type="similarity">
    <text evidence="1">Belongs to the ABC transporter superfamily.</text>
</comment>
<dbReference type="InterPro" id="IPR003439">
    <property type="entry name" value="ABC_transporter-like_ATP-bd"/>
</dbReference>
<sequence>MSLIIENLTKTYGTQVAVNHISFTAQPGEIVGFLGPNGAGKSTTMKIATGYLPPTQGSVQVCNYDVEEESVAVRRCLGYLPEHNPLYLDMYVHEYLQFIGSLYEFKGDRLKARVGEMINLCGLAPEQRKKIGALSKGYRQRVGLAQALIHDPQVLILDEPTTGLDPNQLSEIRTLIKEISREKTVIFSTHIMQEVQALCDRVIIINRGNIVIDSELSALQRGDGKQKEEVQRVEVTFIQPIDETLLRTAVSANQLEKKHGTTYEIEAIRGQEDIRPAIFRFACEHQYVLIGMQQIAREERVAHGASLEEIFRSLTANQENPA</sequence>
<evidence type="ECO:0000259" key="6">
    <source>
        <dbReference type="PROSITE" id="PS50893"/>
    </source>
</evidence>
<dbReference type="SMART" id="SM00382">
    <property type="entry name" value="AAA"/>
    <property type="match status" value="1"/>
</dbReference>
<name>A0AA49JKD7_9BACT</name>
<reference evidence="7" key="1">
    <citation type="journal article" date="2023" name="Comput. Struct. Biotechnol. J.">
        <title>Discovery of a novel marine Bacteroidetes with a rich repertoire of carbohydrate-active enzymes.</title>
        <authorList>
            <person name="Chen B."/>
            <person name="Liu G."/>
            <person name="Chen Q."/>
            <person name="Wang H."/>
            <person name="Liu L."/>
            <person name="Tang K."/>
        </authorList>
    </citation>
    <scope>NUCLEOTIDE SEQUENCE</scope>
    <source>
        <strain evidence="7">TK19036</strain>
    </source>
</reference>
<feature type="domain" description="ABC transporter" evidence="6">
    <location>
        <begin position="3"/>
        <end position="232"/>
    </location>
</feature>
<evidence type="ECO:0000313" key="7">
    <source>
        <dbReference type="EMBL" id="WKN40260.1"/>
    </source>
</evidence>
<dbReference type="CDD" id="cd03230">
    <property type="entry name" value="ABC_DR_subfamily_A"/>
    <property type="match status" value="1"/>
</dbReference>
<protein>
    <submittedName>
        <fullName evidence="7">Gliding motility-associated ABC transporter ATP-binding subunit GldA</fullName>
    </submittedName>
</protein>
<dbReference type="Pfam" id="PF00005">
    <property type="entry name" value="ABC_tran"/>
    <property type="match status" value="1"/>
</dbReference>
<dbReference type="Gene3D" id="3.40.50.300">
    <property type="entry name" value="P-loop containing nucleotide triphosphate hydrolases"/>
    <property type="match status" value="1"/>
</dbReference>
<organism evidence="7">
    <name type="scientific">Roseihalotalea indica</name>
    <dbReference type="NCBI Taxonomy" id="2867963"/>
    <lineage>
        <taxon>Bacteria</taxon>
        <taxon>Pseudomonadati</taxon>
        <taxon>Bacteroidota</taxon>
        <taxon>Cytophagia</taxon>
        <taxon>Cytophagales</taxon>
        <taxon>Catalimonadaceae</taxon>
        <taxon>Roseihalotalea</taxon>
    </lineage>
</organism>
<evidence type="ECO:0000256" key="2">
    <source>
        <dbReference type="ARBA" id="ARBA00022448"/>
    </source>
</evidence>
<dbReference type="PANTHER" id="PTHR42711">
    <property type="entry name" value="ABC TRANSPORTER ATP-BINDING PROTEIN"/>
    <property type="match status" value="1"/>
</dbReference>
<dbReference type="NCBIfam" id="TIGR03522">
    <property type="entry name" value="GldA_ABC_ATP"/>
    <property type="match status" value="1"/>
</dbReference>
<dbReference type="GO" id="GO:0016887">
    <property type="term" value="F:ATP hydrolysis activity"/>
    <property type="evidence" value="ECO:0007669"/>
    <property type="project" value="InterPro"/>
</dbReference>
<dbReference type="InterPro" id="IPR019864">
    <property type="entry name" value="Motility-assoc_ABC_GldA"/>
</dbReference>
<keyword evidence="3" id="KW-0536">Nodulation</keyword>
<evidence type="ECO:0000256" key="4">
    <source>
        <dbReference type="ARBA" id="ARBA00022741"/>
    </source>
</evidence>
<dbReference type="GO" id="GO:0005524">
    <property type="term" value="F:ATP binding"/>
    <property type="evidence" value="ECO:0007669"/>
    <property type="project" value="UniProtKB-KW"/>
</dbReference>
<dbReference type="EMBL" id="CP120682">
    <property type="protein sequence ID" value="WKN40260.1"/>
    <property type="molecule type" value="Genomic_DNA"/>
</dbReference>